<dbReference type="Proteomes" id="UP000024837">
    <property type="component" value="Unassembled WGS sequence"/>
</dbReference>
<gene>
    <name evidence="2" type="ORF">DRE_04771</name>
</gene>
<keyword evidence="1" id="KW-0560">Oxidoreductase</keyword>
<dbReference type="AlphaFoldDB" id="W7I1A2"/>
<dbReference type="OrthoDB" id="10265971at2759"/>
<accession>W7I1A2</accession>
<evidence type="ECO:0000313" key="3">
    <source>
        <dbReference type="Proteomes" id="UP000024837"/>
    </source>
</evidence>
<dbReference type="EMBL" id="KI966422">
    <property type="protein sequence ID" value="EWC45978.1"/>
    <property type="molecule type" value="Genomic_DNA"/>
</dbReference>
<dbReference type="PANTHER" id="PTHR35870">
    <property type="entry name" value="PROTEIN, PUTATIVE (AFU_ORTHOLOGUE AFUA_5G03330)-RELATED"/>
    <property type="match status" value="1"/>
</dbReference>
<organism evidence="2 3">
    <name type="scientific">Drechslerella stenobrocha 248</name>
    <dbReference type="NCBI Taxonomy" id="1043628"/>
    <lineage>
        <taxon>Eukaryota</taxon>
        <taxon>Fungi</taxon>
        <taxon>Dikarya</taxon>
        <taxon>Ascomycota</taxon>
        <taxon>Pezizomycotina</taxon>
        <taxon>Orbiliomycetes</taxon>
        <taxon>Orbiliales</taxon>
        <taxon>Orbiliaceae</taxon>
        <taxon>Drechslerella</taxon>
    </lineage>
</organism>
<evidence type="ECO:0000256" key="1">
    <source>
        <dbReference type="ARBA" id="ARBA00023002"/>
    </source>
</evidence>
<keyword evidence="3" id="KW-1185">Reference proteome</keyword>
<evidence type="ECO:0000313" key="2">
    <source>
        <dbReference type="EMBL" id="EWC45978.1"/>
    </source>
</evidence>
<dbReference type="Pfam" id="PF14027">
    <property type="entry name" value="Questin_oxidase"/>
    <property type="match status" value="1"/>
</dbReference>
<reference evidence="2 3" key="1">
    <citation type="submission" date="2013-05" db="EMBL/GenBank/DDBJ databases">
        <title>Drechslerella stenobrocha genome reveals carnivorous origination and mechanical trapping mechanism of predatory fungi.</title>
        <authorList>
            <person name="Liu X."/>
            <person name="Zhang W."/>
            <person name="Liu K."/>
        </authorList>
    </citation>
    <scope>NUCLEOTIDE SEQUENCE [LARGE SCALE GENOMIC DNA]</scope>
    <source>
        <strain evidence="2 3">248</strain>
    </source>
</reference>
<evidence type="ECO:0008006" key="4">
    <source>
        <dbReference type="Google" id="ProtNLM"/>
    </source>
</evidence>
<dbReference type="GO" id="GO:0016491">
    <property type="term" value="F:oxidoreductase activity"/>
    <property type="evidence" value="ECO:0007669"/>
    <property type="project" value="UniProtKB-KW"/>
</dbReference>
<proteinExistence type="predicted"/>
<dbReference type="InterPro" id="IPR025337">
    <property type="entry name" value="Questin_oxidase-like"/>
</dbReference>
<protein>
    <recommendedName>
        <fullName evidence="4">Oxidoreductase AflY</fullName>
    </recommendedName>
</protein>
<dbReference type="HOGENOM" id="CLU_036627_0_0_1"/>
<dbReference type="PANTHER" id="PTHR35870:SF6">
    <property type="entry name" value="MGS207 PROTEIN"/>
    <property type="match status" value="1"/>
</dbReference>
<sequence>MRLNLSLPDLIVHAILFHHSYSIAIPRRPGAHQLKCDNQIVLDMGSTWSSSAGSRNQIIAPIERVRADTNDPRHRRLIHLLKLNHIQHSIYYHYLQYHNHLAHLLISAYMFGASVEQLNDIYDKESKELEGWPDSPEEIDPDHWRAHLGAKQYQRAYCNFFEEELKVGNGTVWGFLTDKYAPDDSQKFRDNQLLHGLVEGVGHPLIHLGYALEIEDQGLAVEALSMVATSYQSVHEFVDNPNPPKTFLSITDIREILDRIHEDDTFDGVCDSYGAGHPDRVLDESPPNMLFDSYEIKKETMADTFQRQAEVAVLLFATSHKKSDPQYDFFLAHAVNAAYALRIVLPHLDIQQAWHVLRSHMVLSSVVYVSQCRPKIKEKLVYGVDVDGKDWEYIRNKALQGEWRHDAHYVKVLRSLQEFDKLFGKGRPDSKNYNLYLKAAVKFADEFTGWTGFGLAGEPSLDIKTAA</sequence>
<name>W7I1A2_9PEZI</name>